<gene>
    <name evidence="1" type="ORF">NE536_20375</name>
</gene>
<dbReference type="RefSeq" id="WP_261273866.1">
    <property type="nucleotide sequence ID" value="NZ_JAMTCC010000050.1"/>
</dbReference>
<keyword evidence="2" id="KW-1185">Reference proteome</keyword>
<dbReference type="Proteomes" id="UP001155604">
    <property type="component" value="Unassembled WGS sequence"/>
</dbReference>
<comment type="caution">
    <text evidence="1">The sequence shown here is derived from an EMBL/GenBank/DDBJ whole genome shotgun (WGS) entry which is preliminary data.</text>
</comment>
<dbReference type="EMBL" id="JAMTCC010000050">
    <property type="protein sequence ID" value="MCT7947713.1"/>
    <property type="molecule type" value="Genomic_DNA"/>
</dbReference>
<reference evidence="1" key="1">
    <citation type="journal article" date="2023" name="Int. J. Syst. Evol. Microbiol.">
        <title>&lt;i&gt;Shewanella septentrionalis&lt;/i&gt; sp. nov. and &lt;i&gt;Shewanella holmiensis&lt;/i&gt; sp. nov., isolated from Baltic Sea water and sediments.</title>
        <authorList>
            <person name="Martin-Rodriguez A.J."/>
            <person name="Thorell K."/>
            <person name="Joffre E."/>
            <person name="Jensie-Markopoulos S."/>
            <person name="Moore E.R.B."/>
            <person name="Sjoling A."/>
        </authorList>
    </citation>
    <scope>NUCLEOTIDE SEQUENCE</scope>
    <source>
        <strain evidence="1">SP1W3</strain>
    </source>
</reference>
<sequence length="134" mass="15196">MAKDAFAVDTGEDLKSPEILQVAPRTAEEVKALKIAREKKNRDLAKSFQNKALSMTSEELIDYIKGNRQFEQFAYSINTLRLTNIEIAHLSLYAKHIGVPIKNGKVSLKGSRTLTQFIVEQMMEKITNEVRDLL</sequence>
<proteinExistence type="predicted"/>
<dbReference type="AlphaFoldDB" id="A0A9X2WYF2"/>
<accession>A0A9X2WYF2</accession>
<protein>
    <submittedName>
        <fullName evidence="1">Uncharacterized protein</fullName>
    </submittedName>
</protein>
<evidence type="ECO:0000313" key="1">
    <source>
        <dbReference type="EMBL" id="MCT7947713.1"/>
    </source>
</evidence>
<evidence type="ECO:0000313" key="2">
    <source>
        <dbReference type="Proteomes" id="UP001155604"/>
    </source>
</evidence>
<name>A0A9X2WYF2_9GAMM</name>
<organism evidence="1 2">
    <name type="scientific">Shewanella septentrionalis</name>
    <dbReference type="NCBI Taxonomy" id="2952223"/>
    <lineage>
        <taxon>Bacteria</taxon>
        <taxon>Pseudomonadati</taxon>
        <taxon>Pseudomonadota</taxon>
        <taxon>Gammaproteobacteria</taxon>
        <taxon>Alteromonadales</taxon>
        <taxon>Shewanellaceae</taxon>
        <taxon>Shewanella</taxon>
    </lineage>
</organism>